<keyword evidence="4 9" id="KW-0812">Transmembrane</keyword>
<evidence type="ECO:0000259" key="10">
    <source>
        <dbReference type="Pfam" id="PF01490"/>
    </source>
</evidence>
<keyword evidence="6 9" id="KW-1133">Transmembrane helix</keyword>
<keyword evidence="3" id="KW-0813">Transport</keyword>
<feature type="transmembrane region" description="Helical" evidence="9">
    <location>
        <begin position="329"/>
        <end position="350"/>
    </location>
</feature>
<feature type="compositionally biased region" description="Polar residues" evidence="8">
    <location>
        <begin position="1"/>
        <end position="26"/>
    </location>
</feature>
<dbReference type="Pfam" id="PF01490">
    <property type="entry name" value="Aa_trans"/>
    <property type="match status" value="1"/>
</dbReference>
<feature type="transmembrane region" description="Helical" evidence="9">
    <location>
        <begin position="568"/>
        <end position="585"/>
    </location>
</feature>
<protein>
    <submittedName>
        <fullName evidence="11">Vacuolar amino acid transporter 1</fullName>
    </submittedName>
</protein>
<feature type="transmembrane region" description="Helical" evidence="9">
    <location>
        <begin position="507"/>
        <end position="525"/>
    </location>
</feature>
<sequence length="656" mass="71723">MGPSASNSGGNPKWNQNSADLPSETSALLDDSGEFVRPQSGEFRSGPRLTARYRMNSITQVGGVNSIENFARSWTRAATFKDVTSQQSYILEGDSALGRESLQCRERNDANANSLRPSLSHKNSMTGAYSPSANPNTLSQTDNNFDSLDSRRIDTWKSREHPNIYPGSYRELSQSNVSHIPIRPGSYGTSQDVLQAGHQSVPIADSRHTWGYECSRDQEVVGHSKSNDRDPVILREVEQDGKLVLMVAGQSTLPQTIFNSANVLIGIGILSLPLGFKYSGWILGTLLLSSAAYITSFTARLLSRCMDLDPSLLTFADIAFISFGENARLGCSVLFTMELIASCVGSIVLFADTLDVLIPGIGVLGWKIFCGMILIPLNFFPLRILSFSSFIGIICCCCIVIITIVNGLIKPHAPGSLREPATTNLFPENWLTVPLSFGLFMSPWGGHAVFPNIYRDMRHPLKYPRAVTVTFTFTYLINIIAAISGFLMFGDGVSNEISHDLINTPGYPQILSVILSTSIAIIPITKIPLNCNPITSVVESVTGIRIETNPISGAEPNVSPLIRDYFRVTLRIAVIVFFVIISILFPSFDTIMAFMGSSLCLTACVILPLVFYVKLFYKEIPIGQRILFQFLIILSTLIAIAGTVAAFIPKSVIGIE</sequence>
<accession>A0A420IJW6</accession>
<dbReference type="PANTHER" id="PTHR22950:SF692">
    <property type="entry name" value="TRANSMEMBRANE AMINO ACID TRANSPORTER FAMILY PROTEIN"/>
    <property type="match status" value="1"/>
</dbReference>
<comment type="caution">
    <text evidence="11">The sequence shown here is derived from an EMBL/GenBank/DDBJ whole genome shotgun (WGS) entry which is preliminary data.</text>
</comment>
<evidence type="ECO:0000256" key="4">
    <source>
        <dbReference type="ARBA" id="ARBA00022692"/>
    </source>
</evidence>
<feature type="transmembrane region" description="Helical" evidence="9">
    <location>
        <begin position="384"/>
        <end position="409"/>
    </location>
</feature>
<comment type="similarity">
    <text evidence="2">Belongs to the amino acid/polyamine transporter 2 family.</text>
</comment>
<feature type="region of interest" description="Disordered" evidence="8">
    <location>
        <begin position="108"/>
        <end position="146"/>
    </location>
</feature>
<evidence type="ECO:0000313" key="12">
    <source>
        <dbReference type="Proteomes" id="UP000285326"/>
    </source>
</evidence>
<feature type="domain" description="Amino acid transporter transmembrane" evidence="10">
    <location>
        <begin position="250"/>
        <end position="647"/>
    </location>
</feature>
<evidence type="ECO:0000256" key="6">
    <source>
        <dbReference type="ARBA" id="ARBA00022989"/>
    </source>
</evidence>
<feature type="transmembrane region" description="Helical" evidence="9">
    <location>
        <begin position="627"/>
        <end position="648"/>
    </location>
</feature>
<feature type="transmembrane region" description="Helical" evidence="9">
    <location>
        <begin position="466"/>
        <end position="487"/>
    </location>
</feature>
<evidence type="ECO:0000256" key="1">
    <source>
        <dbReference type="ARBA" id="ARBA00004141"/>
    </source>
</evidence>
<feature type="compositionally biased region" description="Polar residues" evidence="8">
    <location>
        <begin position="110"/>
        <end position="146"/>
    </location>
</feature>
<proteinExistence type="inferred from homology"/>
<evidence type="ECO:0000256" key="8">
    <source>
        <dbReference type="SAM" id="MobiDB-lite"/>
    </source>
</evidence>
<dbReference type="AlphaFoldDB" id="A0A420IJW6"/>
<feature type="transmembrane region" description="Helical" evidence="9">
    <location>
        <begin position="591"/>
        <end position="615"/>
    </location>
</feature>
<feature type="transmembrane region" description="Helical" evidence="9">
    <location>
        <begin position="281"/>
        <end position="302"/>
    </location>
</feature>
<evidence type="ECO:0000256" key="3">
    <source>
        <dbReference type="ARBA" id="ARBA00022448"/>
    </source>
</evidence>
<keyword evidence="5" id="KW-0029">Amino-acid transport</keyword>
<reference evidence="11 12" key="1">
    <citation type="journal article" date="2018" name="BMC Genomics">
        <title>Comparative genome analyses reveal sequence features reflecting distinct modes of host-adaptation between dicot and monocot powdery mildew.</title>
        <authorList>
            <person name="Wu Y."/>
            <person name="Ma X."/>
            <person name="Pan Z."/>
            <person name="Kale S.D."/>
            <person name="Song Y."/>
            <person name="King H."/>
            <person name="Zhang Q."/>
            <person name="Presley C."/>
            <person name="Deng X."/>
            <person name="Wei C.I."/>
            <person name="Xiao S."/>
        </authorList>
    </citation>
    <scope>NUCLEOTIDE SEQUENCE [LARGE SCALE GENOMIC DNA]</scope>
    <source>
        <strain evidence="11">UMSG1</strain>
    </source>
</reference>
<name>A0A420IJW6_9PEZI</name>
<evidence type="ECO:0000256" key="2">
    <source>
        <dbReference type="ARBA" id="ARBA00008066"/>
    </source>
</evidence>
<keyword evidence="7 9" id="KW-0472">Membrane</keyword>
<feature type="transmembrane region" description="Helical" evidence="9">
    <location>
        <begin position="356"/>
        <end position="377"/>
    </location>
</feature>
<evidence type="ECO:0000256" key="9">
    <source>
        <dbReference type="SAM" id="Phobius"/>
    </source>
</evidence>
<dbReference type="EMBL" id="MCBS01023749">
    <property type="protein sequence ID" value="RKF74849.1"/>
    <property type="molecule type" value="Genomic_DNA"/>
</dbReference>
<dbReference type="GO" id="GO:0005774">
    <property type="term" value="C:vacuolar membrane"/>
    <property type="evidence" value="ECO:0007669"/>
    <property type="project" value="TreeGrafter"/>
</dbReference>
<dbReference type="InterPro" id="IPR013057">
    <property type="entry name" value="AA_transpt_TM"/>
</dbReference>
<feature type="transmembrane region" description="Helical" evidence="9">
    <location>
        <begin position="429"/>
        <end position="454"/>
    </location>
</feature>
<comment type="subcellular location">
    <subcellularLocation>
        <location evidence="1">Membrane</location>
        <topology evidence="1">Multi-pass membrane protein</topology>
    </subcellularLocation>
</comment>
<dbReference type="PANTHER" id="PTHR22950">
    <property type="entry name" value="AMINO ACID TRANSPORTER"/>
    <property type="match status" value="1"/>
</dbReference>
<evidence type="ECO:0000313" key="11">
    <source>
        <dbReference type="EMBL" id="RKF74849.1"/>
    </source>
</evidence>
<feature type="region of interest" description="Disordered" evidence="8">
    <location>
        <begin position="1"/>
        <end position="27"/>
    </location>
</feature>
<dbReference type="GO" id="GO:0015179">
    <property type="term" value="F:L-amino acid transmembrane transporter activity"/>
    <property type="evidence" value="ECO:0007669"/>
    <property type="project" value="TreeGrafter"/>
</dbReference>
<evidence type="ECO:0000256" key="7">
    <source>
        <dbReference type="ARBA" id="ARBA00023136"/>
    </source>
</evidence>
<gene>
    <name evidence="11" type="ORF">GcM1_237062</name>
</gene>
<evidence type="ECO:0000256" key="5">
    <source>
        <dbReference type="ARBA" id="ARBA00022970"/>
    </source>
</evidence>
<dbReference type="Proteomes" id="UP000285326">
    <property type="component" value="Unassembled WGS sequence"/>
</dbReference>
<organism evidence="11 12">
    <name type="scientific">Golovinomyces cichoracearum</name>
    <dbReference type="NCBI Taxonomy" id="62708"/>
    <lineage>
        <taxon>Eukaryota</taxon>
        <taxon>Fungi</taxon>
        <taxon>Dikarya</taxon>
        <taxon>Ascomycota</taxon>
        <taxon>Pezizomycotina</taxon>
        <taxon>Leotiomycetes</taxon>
        <taxon>Erysiphales</taxon>
        <taxon>Erysiphaceae</taxon>
        <taxon>Golovinomyces</taxon>
    </lineage>
</organism>